<comment type="caution">
    <text evidence="2">The sequence shown here is derived from an EMBL/GenBank/DDBJ whole genome shotgun (WGS) entry which is preliminary data.</text>
</comment>
<protein>
    <submittedName>
        <fullName evidence="2">Uncharacterized protein</fullName>
    </submittedName>
</protein>
<name>A0ABD2HUS5_9BILA</name>
<organism evidence="2 3">
    <name type="scientific">Heterodera trifolii</name>
    <dbReference type="NCBI Taxonomy" id="157864"/>
    <lineage>
        <taxon>Eukaryota</taxon>
        <taxon>Metazoa</taxon>
        <taxon>Ecdysozoa</taxon>
        <taxon>Nematoda</taxon>
        <taxon>Chromadorea</taxon>
        <taxon>Rhabditida</taxon>
        <taxon>Tylenchina</taxon>
        <taxon>Tylenchomorpha</taxon>
        <taxon>Tylenchoidea</taxon>
        <taxon>Heteroderidae</taxon>
        <taxon>Heteroderinae</taxon>
        <taxon>Heterodera</taxon>
    </lineage>
</organism>
<dbReference type="EMBL" id="JBICBT010001358">
    <property type="protein sequence ID" value="KAL3071602.1"/>
    <property type="molecule type" value="Genomic_DNA"/>
</dbReference>
<dbReference type="AlphaFoldDB" id="A0ABD2HUS5"/>
<feature type="compositionally biased region" description="Basic and acidic residues" evidence="1">
    <location>
        <begin position="14"/>
        <end position="25"/>
    </location>
</feature>
<feature type="region of interest" description="Disordered" evidence="1">
    <location>
        <begin position="14"/>
        <end position="69"/>
    </location>
</feature>
<accession>A0ABD2HUS5</accession>
<evidence type="ECO:0000313" key="2">
    <source>
        <dbReference type="EMBL" id="KAL3071602.1"/>
    </source>
</evidence>
<proteinExistence type="predicted"/>
<evidence type="ECO:0000256" key="1">
    <source>
        <dbReference type="SAM" id="MobiDB-lite"/>
    </source>
</evidence>
<evidence type="ECO:0000313" key="3">
    <source>
        <dbReference type="Proteomes" id="UP001620626"/>
    </source>
</evidence>
<feature type="compositionally biased region" description="Polar residues" evidence="1">
    <location>
        <begin position="53"/>
        <end position="69"/>
    </location>
</feature>
<feature type="compositionally biased region" description="Basic and acidic residues" evidence="1">
    <location>
        <begin position="41"/>
        <end position="51"/>
    </location>
</feature>
<sequence>MLIIAVRFVENSKKEQRSYAEENGKLRRSNQTKFSELPETLTDKHVEKMDYGTDNQSDELSSQDNVVRT</sequence>
<dbReference type="Proteomes" id="UP001620626">
    <property type="component" value="Unassembled WGS sequence"/>
</dbReference>
<gene>
    <name evidence="2" type="ORF">niasHT_031966</name>
</gene>
<reference evidence="2 3" key="1">
    <citation type="submission" date="2024-10" db="EMBL/GenBank/DDBJ databases">
        <authorList>
            <person name="Kim D."/>
        </authorList>
    </citation>
    <scope>NUCLEOTIDE SEQUENCE [LARGE SCALE GENOMIC DNA]</scope>
    <source>
        <strain evidence="2">BH-2024</strain>
    </source>
</reference>
<keyword evidence="3" id="KW-1185">Reference proteome</keyword>